<keyword evidence="1 3" id="KW-0728">SH3 domain</keyword>
<dbReference type="InterPro" id="IPR001660">
    <property type="entry name" value="SAM"/>
</dbReference>
<gene>
    <name evidence="8" type="ORF">CANTADRAFT_25703</name>
</gene>
<dbReference type="PROSITE" id="PS50105">
    <property type="entry name" value="SAM_DOMAIN"/>
    <property type="match status" value="1"/>
</dbReference>
<dbReference type="GO" id="GO:0001881">
    <property type="term" value="P:receptor recycling"/>
    <property type="evidence" value="ECO:0007669"/>
    <property type="project" value="TreeGrafter"/>
</dbReference>
<dbReference type="SUPFAM" id="SSF50729">
    <property type="entry name" value="PH domain-like"/>
    <property type="match status" value="1"/>
</dbReference>
<feature type="domain" description="SAM" evidence="7">
    <location>
        <begin position="203"/>
        <end position="268"/>
    </location>
</feature>
<feature type="compositionally biased region" description="Polar residues" evidence="4">
    <location>
        <begin position="303"/>
        <end position="332"/>
    </location>
</feature>
<dbReference type="Gene3D" id="2.30.30.40">
    <property type="entry name" value="SH3 Domains"/>
    <property type="match status" value="1"/>
</dbReference>
<feature type="compositionally biased region" description="Polar residues" evidence="4">
    <location>
        <begin position="596"/>
        <end position="609"/>
    </location>
</feature>
<feature type="compositionally biased region" description="Polar residues" evidence="4">
    <location>
        <begin position="279"/>
        <end position="295"/>
    </location>
</feature>
<dbReference type="InterPro" id="IPR035551">
    <property type="entry name" value="Boi1/2_SH3"/>
</dbReference>
<accession>A0A1E4SKD7</accession>
<dbReference type="Proteomes" id="UP000094285">
    <property type="component" value="Unassembled WGS sequence"/>
</dbReference>
<dbReference type="InterPro" id="IPR011993">
    <property type="entry name" value="PH-like_dom_sf"/>
</dbReference>
<dbReference type="GO" id="GO:0005829">
    <property type="term" value="C:cytosol"/>
    <property type="evidence" value="ECO:0007669"/>
    <property type="project" value="GOC"/>
</dbReference>
<feature type="compositionally biased region" description="Basic and acidic residues" evidence="4">
    <location>
        <begin position="586"/>
        <end position="595"/>
    </location>
</feature>
<feature type="domain" description="SH3" evidence="5">
    <location>
        <begin position="3"/>
        <end position="67"/>
    </location>
</feature>
<feature type="domain" description="PH" evidence="6">
    <location>
        <begin position="651"/>
        <end position="777"/>
    </location>
</feature>
<evidence type="ECO:0000256" key="4">
    <source>
        <dbReference type="SAM" id="MobiDB-lite"/>
    </source>
</evidence>
<feature type="region of interest" description="Disordered" evidence="4">
    <location>
        <begin position="68"/>
        <end position="105"/>
    </location>
</feature>
<dbReference type="SUPFAM" id="SSF47769">
    <property type="entry name" value="SAM/Pointed domain"/>
    <property type="match status" value="1"/>
</dbReference>
<dbReference type="AlphaFoldDB" id="A0A1E4SKD7"/>
<dbReference type="Gene3D" id="1.10.150.50">
    <property type="entry name" value="Transcription Factor, Ets-1"/>
    <property type="match status" value="1"/>
</dbReference>
<dbReference type="GO" id="GO:0005769">
    <property type="term" value="C:early endosome"/>
    <property type="evidence" value="ECO:0007669"/>
    <property type="project" value="TreeGrafter"/>
</dbReference>
<dbReference type="RefSeq" id="XP_020065019.1">
    <property type="nucleotide sequence ID" value="XM_020207506.1"/>
</dbReference>
<dbReference type="InterPro" id="IPR013761">
    <property type="entry name" value="SAM/pointed_sf"/>
</dbReference>
<feature type="compositionally biased region" description="Low complexity" evidence="4">
    <location>
        <begin position="951"/>
        <end position="961"/>
    </location>
</feature>
<dbReference type="SUPFAM" id="SSF50044">
    <property type="entry name" value="SH3-domain"/>
    <property type="match status" value="1"/>
</dbReference>
<dbReference type="GO" id="GO:0007032">
    <property type="term" value="P:endosome organization"/>
    <property type="evidence" value="ECO:0007669"/>
    <property type="project" value="TreeGrafter"/>
</dbReference>
<evidence type="ECO:0000259" key="7">
    <source>
        <dbReference type="PROSITE" id="PS50105"/>
    </source>
</evidence>
<dbReference type="EMBL" id="KV453911">
    <property type="protein sequence ID" value="ODV79897.1"/>
    <property type="molecule type" value="Genomic_DNA"/>
</dbReference>
<dbReference type="InterPro" id="IPR001849">
    <property type="entry name" value="PH_domain"/>
</dbReference>
<dbReference type="CDD" id="cd09535">
    <property type="entry name" value="SAM_BOI-like_fungal"/>
    <property type="match status" value="1"/>
</dbReference>
<dbReference type="FunFam" id="2.30.29.30:FF:000230">
    <property type="entry name" value="Polarized growth protein (Boi2)"/>
    <property type="match status" value="1"/>
</dbReference>
<dbReference type="CDD" id="cd13316">
    <property type="entry name" value="PH_Boi"/>
    <property type="match status" value="1"/>
</dbReference>
<evidence type="ECO:0000256" key="2">
    <source>
        <dbReference type="ARBA" id="ARBA00022553"/>
    </source>
</evidence>
<dbReference type="GeneID" id="30981643"/>
<organism evidence="8 9">
    <name type="scientific">Suhomyces tanzawaensis NRRL Y-17324</name>
    <dbReference type="NCBI Taxonomy" id="984487"/>
    <lineage>
        <taxon>Eukaryota</taxon>
        <taxon>Fungi</taxon>
        <taxon>Dikarya</taxon>
        <taxon>Ascomycota</taxon>
        <taxon>Saccharomycotina</taxon>
        <taxon>Pichiomycetes</taxon>
        <taxon>Debaryomycetaceae</taxon>
        <taxon>Suhomyces</taxon>
    </lineage>
</organism>
<keyword evidence="9" id="KW-1185">Reference proteome</keyword>
<evidence type="ECO:0000259" key="5">
    <source>
        <dbReference type="PROSITE" id="PS50002"/>
    </source>
</evidence>
<feature type="compositionally biased region" description="Polar residues" evidence="4">
    <location>
        <begin position="934"/>
        <end position="950"/>
    </location>
</feature>
<dbReference type="Pfam" id="PF00169">
    <property type="entry name" value="PH"/>
    <property type="match status" value="1"/>
</dbReference>
<dbReference type="PANTHER" id="PTHR22902">
    <property type="entry name" value="SESQUIPEDALIAN"/>
    <property type="match status" value="1"/>
</dbReference>
<evidence type="ECO:0000313" key="9">
    <source>
        <dbReference type="Proteomes" id="UP000094285"/>
    </source>
</evidence>
<name>A0A1E4SKD7_9ASCO</name>
<dbReference type="PANTHER" id="PTHR22902:SF27">
    <property type="entry name" value="PLECKSTRIN HOMOLOGY DOMAIN-CONTAINING FAMILY A MEMBER 3"/>
    <property type="match status" value="1"/>
</dbReference>
<dbReference type="InterPro" id="IPR001452">
    <property type="entry name" value="SH3_domain"/>
</dbReference>
<dbReference type="GO" id="GO:0042147">
    <property type="term" value="P:retrograde transport, endosome to Golgi"/>
    <property type="evidence" value="ECO:0007669"/>
    <property type="project" value="TreeGrafter"/>
</dbReference>
<feature type="compositionally biased region" description="Low complexity" evidence="4">
    <location>
        <begin position="920"/>
        <end position="933"/>
    </location>
</feature>
<feature type="region of interest" description="Disordered" evidence="4">
    <location>
        <begin position="269"/>
        <end position="356"/>
    </location>
</feature>
<dbReference type="CDD" id="cd11886">
    <property type="entry name" value="SH3_BOI"/>
    <property type="match status" value="1"/>
</dbReference>
<dbReference type="Gene3D" id="2.30.29.30">
    <property type="entry name" value="Pleckstrin-homology domain (PH domain)/Phosphotyrosine-binding domain (PTB)"/>
    <property type="match status" value="1"/>
</dbReference>
<feature type="compositionally biased region" description="Polar residues" evidence="4">
    <location>
        <begin position="962"/>
        <end position="975"/>
    </location>
</feature>
<evidence type="ECO:0000256" key="3">
    <source>
        <dbReference type="PROSITE-ProRule" id="PRU00192"/>
    </source>
</evidence>
<keyword evidence="2" id="KW-0597">Phosphoprotein</keyword>
<sequence length="1007" mass="110330">MASSATVYICIKQFNARLGDELSLKIGDKVEVLADDSEYNDGWFMGKNLLTSEVGLYPKSFTQILQNQTSEPSLLRSRSRRVLSSNSTSSNTPVGTPNNVSKLTDKFGKLGMDEESSPANKANKTLSDIDKALQELQTENFLGSNGTSTKNNSLEEDINNNDANDSGQTEVLEGLKSNENTHKRNPSAQSLTEDLNPLKAAEWTPQQVSSYFAIVLGFDLDIAGKFARHKITGEILFQLDLAHLKELDIDSFGTRFEVHKEIDKLRQISSRSAKHKSLSRSTSKNNVTVGSTENENSFKESIPESSNTTDEFVSPPGSSNTSPNKISNFHNLKSSETDKRSSRHQSQLMPSADLKAGSYFKGHQRKRSQSLDNLHENRSSVIVNADLSFISPRKAPQPPNEPSPVDKNYKFGGASPLEQTSGLYVTRTNATGLGLVNGSRPSSSIYESSMVSHNRNASQNSQHYHHRRNSSVITGHRRHSSLFLFLSGNDEKPTNSKNSNKLQSNKIVKDNSNIDPDSAIDTDNDDDTVSVPKLISPAKVKRENSLFSPKQRKGNAEDEDIIDIDNTSFSPKKLKSISYKVDDLRKHEVDEKRSTSDSTGVAPSTNPVSRLKNLRTTSTQNFKSLTSSKKLKTSAFQEGIREVTPDEAIKSANHSGWMSKRSGNTLSWRSRYFTLHGTRLSYFTSLKDKKEKGLIDITAHKVIPVHAESDNSSGSNDKYIALYASSTGFGRYCFKLVPPAPGFKKGLMFTQPKTHYFAVDTQEEMRGWLKALMTATIDIDDSVPVVSSCSTPTVSLAKAQELLAKAREETRLKDEELRSKGFIRDGFDDYGLYLSELNTDIQTSLDSNNSPIIDSVDETTVSSVQPNSNGHPKLSIDTSASFSKSNTKTPSTPQISSNQGGFASPYLLASGLLSPRLGHSGNTSSPSGTPNSNLKTTDYFQESQTGNTPVASSTTTATANSEGTPKSVFSNSNGKVMSGRKKSVSEKMLAYTSDGSGNHTFVIKSKK</sequence>
<dbReference type="SMART" id="SM00454">
    <property type="entry name" value="SAM"/>
    <property type="match status" value="1"/>
</dbReference>
<proteinExistence type="predicted"/>
<dbReference type="InterPro" id="IPR045188">
    <property type="entry name" value="Boi1/Boi2-like"/>
</dbReference>
<evidence type="ECO:0000256" key="1">
    <source>
        <dbReference type="ARBA" id="ARBA00022443"/>
    </source>
</evidence>
<feature type="region of interest" description="Disordered" evidence="4">
    <location>
        <begin position="487"/>
        <end position="530"/>
    </location>
</feature>
<feature type="compositionally biased region" description="Acidic residues" evidence="4">
    <location>
        <begin position="518"/>
        <end position="528"/>
    </location>
</feature>
<feature type="region of interest" description="Disordered" evidence="4">
    <location>
        <begin position="586"/>
        <end position="609"/>
    </location>
</feature>
<evidence type="ECO:0000259" key="6">
    <source>
        <dbReference type="PROSITE" id="PS50003"/>
    </source>
</evidence>
<dbReference type="PROSITE" id="PS50003">
    <property type="entry name" value="PH_DOMAIN"/>
    <property type="match status" value="1"/>
</dbReference>
<dbReference type="GO" id="GO:0005802">
    <property type="term" value="C:trans-Golgi network"/>
    <property type="evidence" value="ECO:0007669"/>
    <property type="project" value="TreeGrafter"/>
</dbReference>
<feature type="region of interest" description="Disordered" evidence="4">
    <location>
        <begin position="914"/>
        <end position="984"/>
    </location>
</feature>
<dbReference type="PROSITE" id="PS50002">
    <property type="entry name" value="SH3"/>
    <property type="match status" value="1"/>
</dbReference>
<evidence type="ECO:0008006" key="10">
    <source>
        <dbReference type="Google" id="ProtNLM"/>
    </source>
</evidence>
<protein>
    <recommendedName>
        <fullName evidence="10">PH-domain-containing protein</fullName>
    </recommendedName>
</protein>
<feature type="compositionally biased region" description="Polar residues" evidence="4">
    <location>
        <begin position="138"/>
        <end position="152"/>
    </location>
</feature>
<feature type="compositionally biased region" description="Low complexity" evidence="4">
    <location>
        <begin position="495"/>
        <end position="506"/>
    </location>
</feature>
<dbReference type="Pfam" id="PF07647">
    <property type="entry name" value="SAM_2"/>
    <property type="match status" value="1"/>
</dbReference>
<feature type="region of interest" description="Disordered" evidence="4">
    <location>
        <begin position="860"/>
        <end position="901"/>
    </location>
</feature>
<dbReference type="Pfam" id="PF14604">
    <property type="entry name" value="SH3_9"/>
    <property type="match status" value="1"/>
</dbReference>
<evidence type="ECO:0000313" key="8">
    <source>
        <dbReference type="EMBL" id="ODV79897.1"/>
    </source>
</evidence>
<dbReference type="GO" id="GO:0055037">
    <property type="term" value="C:recycling endosome"/>
    <property type="evidence" value="ECO:0007669"/>
    <property type="project" value="TreeGrafter"/>
</dbReference>
<feature type="region of interest" description="Disordered" evidence="4">
    <location>
        <begin position="138"/>
        <end position="168"/>
    </location>
</feature>
<dbReference type="SMART" id="SM00233">
    <property type="entry name" value="PH"/>
    <property type="match status" value="1"/>
</dbReference>
<dbReference type="OrthoDB" id="73680at2759"/>
<dbReference type="InterPro" id="IPR036028">
    <property type="entry name" value="SH3-like_dom_sf"/>
</dbReference>
<feature type="compositionally biased region" description="Low complexity" evidence="4">
    <location>
        <begin position="69"/>
        <end position="99"/>
    </location>
</feature>
<dbReference type="SMART" id="SM00326">
    <property type="entry name" value="SH3"/>
    <property type="match status" value="1"/>
</dbReference>
<dbReference type="STRING" id="984487.A0A1E4SKD7"/>
<reference evidence="9" key="1">
    <citation type="submission" date="2016-05" db="EMBL/GenBank/DDBJ databases">
        <title>Comparative genomics of biotechnologically important yeasts.</title>
        <authorList>
            <consortium name="DOE Joint Genome Institute"/>
            <person name="Riley R."/>
            <person name="Haridas S."/>
            <person name="Wolfe K.H."/>
            <person name="Lopes M.R."/>
            <person name="Hittinger C.T."/>
            <person name="Goker M."/>
            <person name="Salamov A."/>
            <person name="Wisecaver J."/>
            <person name="Long T.M."/>
            <person name="Aerts A.L."/>
            <person name="Barry K."/>
            <person name="Choi C."/>
            <person name="Clum A."/>
            <person name="Coughlan A.Y."/>
            <person name="Deshpande S."/>
            <person name="Douglass A.P."/>
            <person name="Hanson S.J."/>
            <person name="Klenk H.-P."/>
            <person name="Labutti K."/>
            <person name="Lapidus A."/>
            <person name="Lindquist E."/>
            <person name="Lipzen A."/>
            <person name="Meier-Kolthoff J.P."/>
            <person name="Ohm R.A."/>
            <person name="Otillar R.P."/>
            <person name="Pangilinan J."/>
            <person name="Peng Y."/>
            <person name="Rokas A."/>
            <person name="Rosa C.A."/>
            <person name="Scheuner C."/>
            <person name="Sibirny A.A."/>
            <person name="Slot J.C."/>
            <person name="Stielow J.B."/>
            <person name="Sun H."/>
            <person name="Kurtzman C.P."/>
            <person name="Blackwell M."/>
            <person name="Grigoriev I.V."/>
            <person name="Jeffries T.W."/>
        </authorList>
    </citation>
    <scope>NUCLEOTIDE SEQUENCE [LARGE SCALE GENOMIC DNA]</scope>
    <source>
        <strain evidence="9">NRRL Y-17324</strain>
    </source>
</reference>